<dbReference type="PROSITE" id="PS00183">
    <property type="entry name" value="UBC_1"/>
    <property type="match status" value="1"/>
</dbReference>
<gene>
    <name evidence="12" type="ORF">Rhopal_005853-T1</name>
</gene>
<feature type="active site" description="Glycyl thioester intermediate" evidence="8">
    <location>
        <position position="89"/>
    </location>
</feature>
<dbReference type="PANTHER" id="PTHR24067">
    <property type="entry name" value="UBIQUITIN-CONJUGATING ENZYME E2"/>
    <property type="match status" value="1"/>
</dbReference>
<evidence type="ECO:0000256" key="6">
    <source>
        <dbReference type="ARBA" id="ARBA00072431"/>
    </source>
</evidence>
<dbReference type="InterPro" id="IPR016135">
    <property type="entry name" value="UBQ-conjugating_enzyme/RWD"/>
</dbReference>
<reference evidence="12 13" key="1">
    <citation type="submission" date="2021-12" db="EMBL/GenBank/DDBJ databases">
        <title>High titer production of polyol ester of fatty acids by Rhodotorula paludigena BS15 towards product separation-free biomass refinery.</title>
        <authorList>
            <person name="Mano J."/>
            <person name="Ono H."/>
            <person name="Tanaka T."/>
            <person name="Naito K."/>
            <person name="Sushida H."/>
            <person name="Ike M."/>
            <person name="Tokuyasu K."/>
            <person name="Kitaoka M."/>
        </authorList>
    </citation>
    <scope>NUCLEOTIDE SEQUENCE [LARGE SCALE GENOMIC DNA]</scope>
    <source>
        <strain evidence="12 13">BS15</strain>
    </source>
</reference>
<dbReference type="CDD" id="cd14311">
    <property type="entry name" value="UBA_II_E2_UBC1"/>
    <property type="match status" value="1"/>
</dbReference>
<evidence type="ECO:0000256" key="7">
    <source>
        <dbReference type="ARBA" id="ARBA00077197"/>
    </source>
</evidence>
<dbReference type="Pfam" id="PF00179">
    <property type="entry name" value="UQ_con"/>
    <property type="match status" value="1"/>
</dbReference>
<dbReference type="SMART" id="SM00212">
    <property type="entry name" value="UBCc"/>
    <property type="match status" value="1"/>
</dbReference>
<feature type="compositionally biased region" description="Polar residues" evidence="10">
    <location>
        <begin position="153"/>
        <end position="169"/>
    </location>
</feature>
<evidence type="ECO:0000259" key="11">
    <source>
        <dbReference type="PROSITE" id="PS50127"/>
    </source>
</evidence>
<feature type="domain" description="UBC core" evidence="11">
    <location>
        <begin position="5"/>
        <end position="151"/>
    </location>
</feature>
<dbReference type="Gene3D" id="3.10.110.10">
    <property type="entry name" value="Ubiquitin Conjugating Enzyme"/>
    <property type="match status" value="1"/>
</dbReference>
<dbReference type="Proteomes" id="UP001342314">
    <property type="component" value="Unassembled WGS sequence"/>
</dbReference>
<evidence type="ECO:0000256" key="2">
    <source>
        <dbReference type="ARBA" id="ARBA00022679"/>
    </source>
</evidence>
<feature type="region of interest" description="Disordered" evidence="10">
    <location>
        <begin position="149"/>
        <end position="175"/>
    </location>
</feature>
<keyword evidence="3 9" id="KW-0547">Nucleotide-binding</keyword>
<comment type="similarity">
    <text evidence="9">Belongs to the ubiquitin-conjugating enzyme family.</text>
</comment>
<keyword evidence="5 9" id="KW-0067">ATP-binding</keyword>
<dbReference type="InterPro" id="IPR050113">
    <property type="entry name" value="Ub_conjugating_enzyme"/>
</dbReference>
<protein>
    <recommendedName>
        <fullName evidence="6">Ubiquitin-conjugating enzyme E2 1</fullName>
        <ecNumber evidence="1">2.3.2.23</ecNumber>
    </recommendedName>
    <alternativeName>
        <fullName evidence="7">E2 ubiquitin-conjugating enzyme 1</fullName>
    </alternativeName>
</protein>
<comment type="caution">
    <text evidence="12">The sequence shown here is derived from an EMBL/GenBank/DDBJ whole genome shotgun (WGS) entry which is preliminary data.</text>
</comment>
<dbReference type="EMBL" id="BQKY01000012">
    <property type="protein sequence ID" value="GJN92815.1"/>
    <property type="molecule type" value="Genomic_DNA"/>
</dbReference>
<evidence type="ECO:0000256" key="10">
    <source>
        <dbReference type="SAM" id="MobiDB-lite"/>
    </source>
</evidence>
<evidence type="ECO:0000256" key="5">
    <source>
        <dbReference type="ARBA" id="ARBA00022840"/>
    </source>
</evidence>
<evidence type="ECO:0000256" key="8">
    <source>
        <dbReference type="PROSITE-ProRule" id="PRU10133"/>
    </source>
</evidence>
<dbReference type="Gene3D" id="1.10.8.10">
    <property type="entry name" value="DNA helicase RuvA subunit, C-terminal domain"/>
    <property type="match status" value="1"/>
</dbReference>
<keyword evidence="13" id="KW-1185">Reference proteome</keyword>
<evidence type="ECO:0000313" key="13">
    <source>
        <dbReference type="Proteomes" id="UP001342314"/>
    </source>
</evidence>
<dbReference type="AlphaFoldDB" id="A0AAV5GSC9"/>
<evidence type="ECO:0000256" key="3">
    <source>
        <dbReference type="ARBA" id="ARBA00022741"/>
    </source>
</evidence>
<keyword evidence="4 9" id="KW-0833">Ubl conjugation pathway</keyword>
<evidence type="ECO:0000313" key="12">
    <source>
        <dbReference type="EMBL" id="GJN92815.1"/>
    </source>
</evidence>
<sequence>MANPARNKRLARELQECQKDKSGIHLAQVDDAIDKFIGSFPGPTGTSYEGGRFEVSIEAPPRYPFEPLKMRFLTKVYHPNVSSANGFICLDILKDSWSPVFTLRTCLVSLQSLLSTPEPNDPQDAEVAKHYLTDRKGFEETAKFWTEVYAQPDPSSTTNTPAGSANPSRRGTPAVVEATDPQAMARLAGLDWRDVQAFAEMGFAPEQVIDVLKRLNYREGNKAQIGEDAVLDRLMGGSG</sequence>
<dbReference type="FunFam" id="3.10.110.10:FF:000037">
    <property type="entry name" value="ubiquitin-conjugating enzyme E2 27"/>
    <property type="match status" value="1"/>
</dbReference>
<dbReference type="InterPro" id="IPR023313">
    <property type="entry name" value="UBQ-conjugating_AS"/>
</dbReference>
<accession>A0AAV5GSC9</accession>
<organism evidence="12 13">
    <name type="scientific">Rhodotorula paludigena</name>
    <dbReference type="NCBI Taxonomy" id="86838"/>
    <lineage>
        <taxon>Eukaryota</taxon>
        <taxon>Fungi</taxon>
        <taxon>Dikarya</taxon>
        <taxon>Basidiomycota</taxon>
        <taxon>Pucciniomycotina</taxon>
        <taxon>Microbotryomycetes</taxon>
        <taxon>Sporidiobolales</taxon>
        <taxon>Sporidiobolaceae</taxon>
        <taxon>Rhodotorula</taxon>
    </lineage>
</organism>
<dbReference type="InterPro" id="IPR000608">
    <property type="entry name" value="UBC"/>
</dbReference>
<dbReference type="Pfam" id="PF09288">
    <property type="entry name" value="UBA_3"/>
    <property type="match status" value="1"/>
</dbReference>
<name>A0AAV5GSC9_9BASI</name>
<evidence type="ECO:0000256" key="4">
    <source>
        <dbReference type="ARBA" id="ARBA00022786"/>
    </source>
</evidence>
<keyword evidence="2" id="KW-0808">Transferase</keyword>
<dbReference type="CDD" id="cd23800">
    <property type="entry name" value="UBCc_UBE2K"/>
    <property type="match status" value="1"/>
</dbReference>
<evidence type="ECO:0000256" key="9">
    <source>
        <dbReference type="RuleBase" id="RU362109"/>
    </source>
</evidence>
<dbReference type="InterPro" id="IPR015368">
    <property type="entry name" value="UBA_C_fun"/>
</dbReference>
<dbReference type="SUPFAM" id="SSF46934">
    <property type="entry name" value="UBA-like"/>
    <property type="match status" value="1"/>
</dbReference>
<dbReference type="InterPro" id="IPR009060">
    <property type="entry name" value="UBA-like_sf"/>
</dbReference>
<dbReference type="SUPFAM" id="SSF54495">
    <property type="entry name" value="UBC-like"/>
    <property type="match status" value="1"/>
</dbReference>
<dbReference type="GO" id="GO:0061631">
    <property type="term" value="F:ubiquitin conjugating enzyme activity"/>
    <property type="evidence" value="ECO:0007669"/>
    <property type="project" value="UniProtKB-EC"/>
</dbReference>
<evidence type="ECO:0000256" key="1">
    <source>
        <dbReference type="ARBA" id="ARBA00012486"/>
    </source>
</evidence>
<dbReference type="GO" id="GO:0005524">
    <property type="term" value="F:ATP binding"/>
    <property type="evidence" value="ECO:0007669"/>
    <property type="project" value="UniProtKB-UniRule"/>
</dbReference>
<proteinExistence type="inferred from homology"/>
<dbReference type="PROSITE" id="PS50127">
    <property type="entry name" value="UBC_2"/>
    <property type="match status" value="1"/>
</dbReference>
<dbReference type="EC" id="2.3.2.23" evidence="1"/>